<comment type="caution">
    <text evidence="2">The sequence shown here is derived from an EMBL/GenBank/DDBJ whole genome shotgun (WGS) entry which is preliminary data.</text>
</comment>
<dbReference type="Proteomes" id="UP001307849">
    <property type="component" value="Unassembled WGS sequence"/>
</dbReference>
<keyword evidence="3" id="KW-1185">Reference proteome</keyword>
<reference evidence="2 3" key="1">
    <citation type="submission" date="2019-10" db="EMBL/GenBank/DDBJ databases">
        <authorList>
            <person name="Palmer J.M."/>
        </authorList>
    </citation>
    <scope>NUCLEOTIDE SEQUENCE [LARGE SCALE GENOMIC DNA]</scope>
    <source>
        <strain evidence="2 3">TWF506</strain>
    </source>
</reference>
<evidence type="ECO:0000313" key="3">
    <source>
        <dbReference type="Proteomes" id="UP001307849"/>
    </source>
</evidence>
<feature type="region of interest" description="Disordered" evidence="1">
    <location>
        <begin position="52"/>
        <end position="116"/>
    </location>
</feature>
<feature type="region of interest" description="Disordered" evidence="1">
    <location>
        <begin position="226"/>
        <end position="274"/>
    </location>
</feature>
<evidence type="ECO:0000313" key="2">
    <source>
        <dbReference type="EMBL" id="KAK6510680.1"/>
    </source>
</evidence>
<feature type="compositionally biased region" description="Low complexity" evidence="1">
    <location>
        <begin position="80"/>
        <end position="99"/>
    </location>
</feature>
<dbReference type="EMBL" id="JAVHJM010000007">
    <property type="protein sequence ID" value="KAK6510680.1"/>
    <property type="molecule type" value="Genomic_DNA"/>
</dbReference>
<feature type="compositionally biased region" description="Basic and acidic residues" evidence="1">
    <location>
        <begin position="70"/>
        <end position="79"/>
    </location>
</feature>
<evidence type="ECO:0000256" key="1">
    <source>
        <dbReference type="SAM" id="MobiDB-lite"/>
    </source>
</evidence>
<sequence>MVPSNKSKGKDPAGGPSNEQFLTDYTMPGAFPTFLEDSVAARIKFGAFLPLSPNSPGWISQPQSSAIPSPEKKEIDRDISMSISSPPTSPILSPTESPIQSPVQFPDGNEPDRDLETSDWYSSELWSIQKAREQEVKASKLIGDYDRIKATLEYYCANDLQLHSKWVRIIADHILLLAESRGQYLNIAVAYHVSQLKASKYRQQLEASILESEAKRAYDEEMEKNIKGSMRGKSKIPRTDDASISKGTHPLNKKGSGRNSIPDDMMPTKGKDKDANFKLVGPDDFLKTLKMSKATEALYFESFRQLRDDIFQSLRSPGKAYDPLFFIRKSDNEIDTNPTTVVPSDGQRTHMPIQLPLAAELIENVETRESIRDYDPTDTDIPKVPGYLDSSEECTVQ</sequence>
<dbReference type="AlphaFoldDB" id="A0AAN8N2U0"/>
<accession>A0AAN8N2U0</accession>
<feature type="region of interest" description="Disordered" evidence="1">
    <location>
        <begin position="1"/>
        <end position="25"/>
    </location>
</feature>
<name>A0AAN8N2U0_9PEZI</name>
<proteinExistence type="predicted"/>
<protein>
    <submittedName>
        <fullName evidence="2">Uncharacterized protein</fullName>
    </submittedName>
</protein>
<feature type="compositionally biased region" description="Low complexity" evidence="1">
    <location>
        <begin position="59"/>
        <end position="69"/>
    </location>
</feature>
<gene>
    <name evidence="2" type="ORF">TWF506_009782</name>
</gene>
<organism evidence="2 3">
    <name type="scientific">Arthrobotrys conoides</name>
    <dbReference type="NCBI Taxonomy" id="74498"/>
    <lineage>
        <taxon>Eukaryota</taxon>
        <taxon>Fungi</taxon>
        <taxon>Dikarya</taxon>
        <taxon>Ascomycota</taxon>
        <taxon>Pezizomycotina</taxon>
        <taxon>Orbiliomycetes</taxon>
        <taxon>Orbiliales</taxon>
        <taxon>Orbiliaceae</taxon>
        <taxon>Arthrobotrys</taxon>
    </lineage>
</organism>
<feature type="region of interest" description="Disordered" evidence="1">
    <location>
        <begin position="369"/>
        <end position="397"/>
    </location>
</feature>